<dbReference type="SMART" id="SM00388">
    <property type="entry name" value="HisKA"/>
    <property type="match status" value="1"/>
</dbReference>
<dbReference type="CDD" id="cd00075">
    <property type="entry name" value="HATPase"/>
    <property type="match status" value="1"/>
</dbReference>
<keyword evidence="5" id="KW-0418">Kinase</keyword>
<dbReference type="CDD" id="cd00082">
    <property type="entry name" value="HisKA"/>
    <property type="match status" value="1"/>
</dbReference>
<organism evidence="9">
    <name type="scientific">hydrothermal vent metagenome</name>
    <dbReference type="NCBI Taxonomy" id="652676"/>
    <lineage>
        <taxon>unclassified sequences</taxon>
        <taxon>metagenomes</taxon>
        <taxon>ecological metagenomes</taxon>
    </lineage>
</organism>
<evidence type="ECO:0000256" key="4">
    <source>
        <dbReference type="ARBA" id="ARBA00022679"/>
    </source>
</evidence>
<feature type="domain" description="Histidine kinase" evidence="7">
    <location>
        <begin position="180"/>
        <end position="415"/>
    </location>
</feature>
<dbReference type="InterPro" id="IPR003594">
    <property type="entry name" value="HATPase_dom"/>
</dbReference>
<protein>
    <recommendedName>
        <fullName evidence="2">histidine kinase</fullName>
        <ecNumber evidence="2">2.7.13.3</ecNumber>
    </recommendedName>
</protein>
<dbReference type="Pfam" id="PF02518">
    <property type="entry name" value="HATPase_c"/>
    <property type="match status" value="1"/>
</dbReference>
<evidence type="ECO:0000259" key="7">
    <source>
        <dbReference type="PROSITE" id="PS50109"/>
    </source>
</evidence>
<dbReference type="InterPro" id="IPR004358">
    <property type="entry name" value="Sig_transdc_His_kin-like_C"/>
</dbReference>
<dbReference type="InterPro" id="IPR011006">
    <property type="entry name" value="CheY-like_superfamily"/>
</dbReference>
<dbReference type="InterPro" id="IPR005467">
    <property type="entry name" value="His_kinase_dom"/>
</dbReference>
<evidence type="ECO:0000256" key="3">
    <source>
        <dbReference type="ARBA" id="ARBA00022553"/>
    </source>
</evidence>
<dbReference type="SUPFAM" id="SSF55874">
    <property type="entry name" value="ATPase domain of HSP90 chaperone/DNA topoisomerase II/histidine kinase"/>
    <property type="match status" value="1"/>
</dbReference>
<dbReference type="EC" id="2.7.13.3" evidence="2"/>
<dbReference type="PROSITE" id="PS50110">
    <property type="entry name" value="RESPONSE_REGULATORY"/>
    <property type="match status" value="1"/>
</dbReference>
<name>A0A3B0VIU6_9ZZZZ</name>
<dbReference type="InterPro" id="IPR001789">
    <property type="entry name" value="Sig_transdc_resp-reg_receiver"/>
</dbReference>
<keyword evidence="3" id="KW-0597">Phosphoprotein</keyword>
<feature type="domain" description="Response regulatory" evidence="8">
    <location>
        <begin position="10"/>
        <end position="126"/>
    </location>
</feature>
<dbReference type="GO" id="GO:0000155">
    <property type="term" value="F:phosphorelay sensor kinase activity"/>
    <property type="evidence" value="ECO:0007669"/>
    <property type="project" value="InterPro"/>
</dbReference>
<evidence type="ECO:0000313" key="9">
    <source>
        <dbReference type="EMBL" id="VAW42841.1"/>
    </source>
</evidence>
<dbReference type="InterPro" id="IPR003661">
    <property type="entry name" value="HisK_dim/P_dom"/>
</dbReference>
<dbReference type="EMBL" id="UOEU01000969">
    <property type="protein sequence ID" value="VAW42841.1"/>
    <property type="molecule type" value="Genomic_DNA"/>
</dbReference>
<dbReference type="AlphaFoldDB" id="A0A3B0VIU6"/>
<dbReference type="SUPFAM" id="SSF52172">
    <property type="entry name" value="CheY-like"/>
    <property type="match status" value="1"/>
</dbReference>
<gene>
    <name evidence="9" type="ORF">MNBD_CHLOROFLEXI01-1772</name>
</gene>
<comment type="catalytic activity">
    <reaction evidence="1">
        <text>ATP + protein L-histidine = ADP + protein N-phospho-L-histidine.</text>
        <dbReference type="EC" id="2.7.13.3"/>
    </reaction>
</comment>
<proteinExistence type="predicted"/>
<evidence type="ECO:0000256" key="1">
    <source>
        <dbReference type="ARBA" id="ARBA00000085"/>
    </source>
</evidence>
<dbReference type="Gene3D" id="1.10.287.130">
    <property type="match status" value="1"/>
</dbReference>
<dbReference type="PANTHER" id="PTHR43547">
    <property type="entry name" value="TWO-COMPONENT HISTIDINE KINASE"/>
    <property type="match status" value="1"/>
</dbReference>
<dbReference type="Pfam" id="PF00512">
    <property type="entry name" value="HisKA"/>
    <property type="match status" value="1"/>
</dbReference>
<feature type="coiled-coil region" evidence="6">
    <location>
        <begin position="139"/>
        <end position="173"/>
    </location>
</feature>
<dbReference type="SUPFAM" id="SSF47384">
    <property type="entry name" value="Homodimeric domain of signal transducing histidine kinase"/>
    <property type="match status" value="1"/>
</dbReference>
<dbReference type="PROSITE" id="PS50109">
    <property type="entry name" value="HIS_KIN"/>
    <property type="match status" value="1"/>
</dbReference>
<keyword evidence="4" id="KW-0808">Transferase</keyword>
<dbReference type="Gene3D" id="3.30.565.10">
    <property type="entry name" value="Histidine kinase-like ATPase, C-terminal domain"/>
    <property type="match status" value="1"/>
</dbReference>
<dbReference type="Gene3D" id="3.40.50.2300">
    <property type="match status" value="1"/>
</dbReference>
<accession>A0A3B0VIU6</accession>
<evidence type="ECO:0000256" key="6">
    <source>
        <dbReference type="SAM" id="Coils"/>
    </source>
</evidence>
<dbReference type="SMART" id="SM00448">
    <property type="entry name" value="REC"/>
    <property type="match status" value="1"/>
</dbReference>
<sequence length="422" mass="46549">MDNSTTLPAKILYIEDDPASRHLVQRVLDNKGYNVVLAADGLEGISMAQQHCPNLILMDINLPSMDGREITTRLRSLPNFTNTPIVALTANHSKGSRELALAAGCTGFLTKPIDVASFPGQVFAYLNGREDPLTTDEQNEHLQRHAQNLVTRLENKIRELENANKRLRELDQLKSDFIIMVSHELRTPLTLISGYAHLLDEQVKKTEEALSAEMVSGVAEGLNLGVTRMRDVVNEIIKVARIASGTLDLALGPVRLAEVFQDIYDEFSEMCAKRQINVQIGDLSRLPIIEGDGKQLKSAIYHIFSNAVKYTPDGGKIFVVGRTVGDTVDLIIQDTGIGIPDNEHRHIFDQFYTLGSIDHHSTSKFAFKGGGLGLGLAIVKGIIEAHNGRVWVESERRASDKFPGSTFHILLPIEQASQATQL</sequence>
<dbReference type="InterPro" id="IPR036097">
    <property type="entry name" value="HisK_dim/P_sf"/>
</dbReference>
<dbReference type="SMART" id="SM00387">
    <property type="entry name" value="HATPase_c"/>
    <property type="match status" value="1"/>
</dbReference>
<keyword evidence="6" id="KW-0175">Coiled coil</keyword>
<evidence type="ECO:0000259" key="8">
    <source>
        <dbReference type="PROSITE" id="PS50110"/>
    </source>
</evidence>
<reference evidence="9" key="1">
    <citation type="submission" date="2018-06" db="EMBL/GenBank/DDBJ databases">
        <authorList>
            <person name="Zhirakovskaya E."/>
        </authorList>
    </citation>
    <scope>NUCLEOTIDE SEQUENCE</scope>
</reference>
<dbReference type="FunFam" id="3.30.565.10:FF:000006">
    <property type="entry name" value="Sensor histidine kinase WalK"/>
    <property type="match status" value="1"/>
</dbReference>
<dbReference type="PRINTS" id="PR00344">
    <property type="entry name" value="BCTRLSENSOR"/>
</dbReference>
<dbReference type="Pfam" id="PF00072">
    <property type="entry name" value="Response_reg"/>
    <property type="match status" value="1"/>
</dbReference>
<evidence type="ECO:0000256" key="5">
    <source>
        <dbReference type="ARBA" id="ARBA00022777"/>
    </source>
</evidence>
<evidence type="ECO:0000256" key="2">
    <source>
        <dbReference type="ARBA" id="ARBA00012438"/>
    </source>
</evidence>
<dbReference type="InterPro" id="IPR036890">
    <property type="entry name" value="HATPase_C_sf"/>
</dbReference>
<dbReference type="PANTHER" id="PTHR43547:SF2">
    <property type="entry name" value="HYBRID SIGNAL TRANSDUCTION HISTIDINE KINASE C"/>
    <property type="match status" value="1"/>
</dbReference>